<dbReference type="AlphaFoldDB" id="A0A9X2J4L2"/>
<sequence length="99" mass="10865">MNPLTCHCGAIHFNKLIDALFVPAGQRGHADTEVAIHISDPENSLRKYHFKEGALREKAFCKHCGAEIYAINRSGEVVHNPSAEAASRPNYAGVLNYGF</sequence>
<dbReference type="SUPFAM" id="SSF51316">
    <property type="entry name" value="Mss4-like"/>
    <property type="match status" value="1"/>
</dbReference>
<reference evidence="1" key="1">
    <citation type="journal article" date="2022" name="Arch. Microbiol.">
        <title>Microbulbifer okhotskensis sp. nov., isolated from a deep bottom sediment of the Okhotsk Sea.</title>
        <authorList>
            <person name="Romanenko L."/>
            <person name="Kurilenko V."/>
            <person name="Otstavnykh N."/>
            <person name="Velansky P."/>
            <person name="Isaeva M."/>
            <person name="Mikhailov V."/>
        </authorList>
    </citation>
    <scope>NUCLEOTIDE SEQUENCE</scope>
    <source>
        <strain evidence="1">OS29</strain>
    </source>
</reference>
<name>A0A9X2J4L2_9GAMM</name>
<accession>A0A9X2J4L2</accession>
<evidence type="ECO:0000313" key="1">
    <source>
        <dbReference type="EMBL" id="MCO1334228.1"/>
    </source>
</evidence>
<organism evidence="1 2">
    <name type="scientific">Microbulbifer okhotskensis</name>
    <dbReference type="NCBI Taxonomy" id="2926617"/>
    <lineage>
        <taxon>Bacteria</taxon>
        <taxon>Pseudomonadati</taxon>
        <taxon>Pseudomonadota</taxon>
        <taxon>Gammaproteobacteria</taxon>
        <taxon>Cellvibrionales</taxon>
        <taxon>Microbulbiferaceae</taxon>
        <taxon>Microbulbifer</taxon>
    </lineage>
</organism>
<keyword evidence="2" id="KW-1185">Reference proteome</keyword>
<gene>
    <name evidence="1" type="ORF">MO867_07710</name>
</gene>
<comment type="caution">
    <text evidence="1">The sequence shown here is derived from an EMBL/GenBank/DDBJ whole genome shotgun (WGS) entry which is preliminary data.</text>
</comment>
<dbReference type="Proteomes" id="UP001139028">
    <property type="component" value="Unassembled WGS sequence"/>
</dbReference>
<dbReference type="InterPro" id="IPR011057">
    <property type="entry name" value="Mss4-like_sf"/>
</dbReference>
<dbReference type="RefSeq" id="WP_252465752.1">
    <property type="nucleotide sequence ID" value="NZ_JALBWM010000023.1"/>
</dbReference>
<proteinExistence type="predicted"/>
<evidence type="ECO:0000313" key="2">
    <source>
        <dbReference type="Proteomes" id="UP001139028"/>
    </source>
</evidence>
<protein>
    <recommendedName>
        <fullName evidence="3">Glutathione-dependent formaldehyde-activating enzyme</fullName>
    </recommendedName>
</protein>
<dbReference type="EMBL" id="JALBWM010000023">
    <property type="protein sequence ID" value="MCO1334228.1"/>
    <property type="molecule type" value="Genomic_DNA"/>
</dbReference>
<evidence type="ECO:0008006" key="3">
    <source>
        <dbReference type="Google" id="ProtNLM"/>
    </source>
</evidence>